<comment type="caution">
    <text evidence="4">The sequence shown here is derived from an EMBL/GenBank/DDBJ whole genome shotgun (WGS) entry which is preliminary data.</text>
</comment>
<dbReference type="InterPro" id="IPR045472">
    <property type="entry name" value="DUF6493"/>
</dbReference>
<organism evidence="4 5">
    <name type="scientific">Acidovorax soli</name>
    <dbReference type="NCBI Taxonomy" id="592050"/>
    <lineage>
        <taxon>Bacteria</taxon>
        <taxon>Pseudomonadati</taxon>
        <taxon>Pseudomonadota</taxon>
        <taxon>Betaproteobacteria</taxon>
        <taxon>Burkholderiales</taxon>
        <taxon>Comamonadaceae</taxon>
        <taxon>Acidovorax</taxon>
    </lineage>
</organism>
<protein>
    <submittedName>
        <fullName evidence="4">Uncharacterized protein</fullName>
    </submittedName>
</protein>
<gene>
    <name evidence="4" type="ORF">HNP48_006535</name>
</gene>
<evidence type="ECO:0000259" key="2">
    <source>
        <dbReference type="Pfam" id="PF25148"/>
    </source>
</evidence>
<dbReference type="Proteomes" id="UP000575083">
    <property type="component" value="Unassembled WGS sequence"/>
</dbReference>
<dbReference type="EMBL" id="JACHLK010000023">
    <property type="protein sequence ID" value="MBB6563809.1"/>
    <property type="molecule type" value="Genomic_DNA"/>
</dbReference>
<dbReference type="InterPro" id="IPR056726">
    <property type="entry name" value="DUF7824"/>
</dbReference>
<evidence type="ECO:0000313" key="4">
    <source>
        <dbReference type="EMBL" id="MBB6563809.1"/>
    </source>
</evidence>
<feature type="domain" description="DUF7824" evidence="2">
    <location>
        <begin position="535"/>
        <end position="655"/>
    </location>
</feature>
<dbReference type="InterPro" id="IPR056727">
    <property type="entry name" value="DUF7825"/>
</dbReference>
<reference evidence="4 5" key="1">
    <citation type="submission" date="2020-08" db="EMBL/GenBank/DDBJ databases">
        <title>Functional genomics of gut bacteria from endangered species of beetles.</title>
        <authorList>
            <person name="Carlos-Shanley C."/>
        </authorList>
    </citation>
    <scope>NUCLEOTIDE SEQUENCE [LARGE SCALE GENOMIC DNA]</scope>
    <source>
        <strain evidence="4 5">S00198</strain>
    </source>
</reference>
<dbReference type="RefSeq" id="WP_184865203.1">
    <property type="nucleotide sequence ID" value="NZ_JACHLK010000023.1"/>
</dbReference>
<dbReference type="Pfam" id="PF25148">
    <property type="entry name" value="DUF7824"/>
    <property type="match status" value="1"/>
</dbReference>
<feature type="domain" description="DUF6493" evidence="1">
    <location>
        <begin position="190"/>
        <end position="321"/>
    </location>
</feature>
<evidence type="ECO:0000259" key="3">
    <source>
        <dbReference type="Pfam" id="PF25149"/>
    </source>
</evidence>
<dbReference type="AlphaFoldDB" id="A0A7X0PLI1"/>
<sequence>MQDHDNDDTSTGDSPLERHILAGDLDAVMDCIGAADQAERKAMRRTAERLIMHRWQLLRADADSPLTVDGHTDQARANRLFRATELARFMCDPELPPSDYWQHIGIQDIAAYQARFAPPRSIEAIDKQLRGDNRWHYAHVIHRAIVAGLVERPDTDEYIDALFFGDLRSESNIVLKHVDADPGVAPWLLRLFEREGTSDGSFAAREKYCHDPDLTWGHAFLTLCERGVYTRAQLLDKTLGALACDWPQFKSGWFSRFHEQLAPSVDEMAAEAERYLALCHSRIAPTAGMALQAVATLYQAGRVDAQAVCEAATPLVSATAKGQVLAALELLGQVARNDAAWAHHASGIAAQALGHTAADVHKKAIAFMAKWGLDDAGQDLARSYLPFVSAVNRPALARLVGEAHAAPSAMAPTAVGPAEAPGRISPLDASRALPPLDAIADLVERMAYVLENPTDVDEWERVAAALVQRAPMAAADKTAFLALQKRTRKLEWPIQSLPFALARILAAALEGEGTAEDVMQVPGSGPTRADHFIGPRTQGLIAQALQGKGLVPLSTPTHRGGFIDPRQLVQRIQAHQQAGCTVALSEQVLALMRLVPASRDETAAHAALATAQGARPQTLLVQALRHALGDDAVQVPSGDHARPLFLAAARIRAPHGDDAPTLAAYGDLGPDGPLHARLDWHVLSHRTEYGYTFHRLHLTHRPALQLQECAQPHHTALALCAKHLADTRWSTEHEAAHIRFAASLLPSGLEPWLAEAARTMGNNLDWDEAQWHNRAYLDRLLDPTTPFTPMAVLLLAVALAGKEAGQTALAVDALVQGVQDGRLDLAALGDTLARLWATPLVKGPRYAKSLAAAAQAHAALPAAVFALLCAMVQEPMTTWRKDQAPLLELLLELHLAHGQALPASTTAALAAMKLGAKGKAAQQKLLGK</sequence>
<name>A0A7X0PLI1_9BURK</name>
<dbReference type="Pfam" id="PF20103">
    <property type="entry name" value="DUF6493"/>
    <property type="match status" value="1"/>
</dbReference>
<dbReference type="Pfam" id="PF25149">
    <property type="entry name" value="DUF7825"/>
    <property type="match status" value="1"/>
</dbReference>
<proteinExistence type="predicted"/>
<feature type="domain" description="DUF7825" evidence="3">
    <location>
        <begin position="712"/>
        <end position="919"/>
    </location>
</feature>
<evidence type="ECO:0000259" key="1">
    <source>
        <dbReference type="Pfam" id="PF20103"/>
    </source>
</evidence>
<accession>A0A7X0PLI1</accession>
<evidence type="ECO:0000313" key="5">
    <source>
        <dbReference type="Proteomes" id="UP000575083"/>
    </source>
</evidence>
<keyword evidence="5" id="KW-1185">Reference proteome</keyword>